<keyword evidence="1" id="KW-0472">Membrane</keyword>
<feature type="transmembrane region" description="Helical" evidence="1">
    <location>
        <begin position="63"/>
        <end position="81"/>
    </location>
</feature>
<feature type="transmembrane region" description="Helical" evidence="1">
    <location>
        <begin position="254"/>
        <end position="277"/>
    </location>
</feature>
<feature type="transmembrane region" description="Helical" evidence="1">
    <location>
        <begin position="173"/>
        <end position="197"/>
    </location>
</feature>
<accession>A0A1D8GFC7</accession>
<dbReference type="STRING" id="1424294.Gferi_08495"/>
<evidence type="ECO:0000256" key="1">
    <source>
        <dbReference type="SAM" id="Phobius"/>
    </source>
</evidence>
<keyword evidence="1" id="KW-1133">Transmembrane helix</keyword>
<evidence type="ECO:0000313" key="2">
    <source>
        <dbReference type="EMBL" id="AOT69611.1"/>
    </source>
</evidence>
<dbReference type="Proteomes" id="UP000095743">
    <property type="component" value="Chromosome"/>
</dbReference>
<gene>
    <name evidence="2" type="ORF">Gferi_08495</name>
</gene>
<dbReference type="EMBL" id="CP017269">
    <property type="protein sequence ID" value="AOT69611.1"/>
    <property type="molecule type" value="Genomic_DNA"/>
</dbReference>
<keyword evidence="1" id="KW-0812">Transmembrane</keyword>
<evidence type="ECO:0008006" key="4">
    <source>
        <dbReference type="Google" id="ProtNLM"/>
    </source>
</evidence>
<evidence type="ECO:0000313" key="3">
    <source>
        <dbReference type="Proteomes" id="UP000095743"/>
    </source>
</evidence>
<reference evidence="2 3" key="1">
    <citation type="submission" date="2016-09" db="EMBL/GenBank/DDBJ databases">
        <title>Genomic analysis reveals versatility of anaerobic energy metabolism of Geosporobacter ferrireducens IRF9 of phylum Firmicutes.</title>
        <authorList>
            <person name="Kim S.-J."/>
        </authorList>
    </citation>
    <scope>NUCLEOTIDE SEQUENCE [LARGE SCALE GENOMIC DNA]</scope>
    <source>
        <strain evidence="2 3">IRF9</strain>
    </source>
</reference>
<feature type="transmembrane region" description="Helical" evidence="1">
    <location>
        <begin position="38"/>
        <end position="57"/>
    </location>
</feature>
<feature type="transmembrane region" description="Helical" evidence="1">
    <location>
        <begin position="6"/>
        <end position="26"/>
    </location>
</feature>
<organism evidence="2 3">
    <name type="scientific">Geosporobacter ferrireducens</name>
    <dbReference type="NCBI Taxonomy" id="1424294"/>
    <lineage>
        <taxon>Bacteria</taxon>
        <taxon>Bacillati</taxon>
        <taxon>Bacillota</taxon>
        <taxon>Clostridia</taxon>
        <taxon>Peptostreptococcales</taxon>
        <taxon>Thermotaleaceae</taxon>
        <taxon>Geosporobacter</taxon>
    </lineage>
</organism>
<keyword evidence="3" id="KW-1185">Reference proteome</keyword>
<dbReference type="RefSeq" id="WP_069975489.1">
    <property type="nucleotide sequence ID" value="NZ_CP017269.1"/>
</dbReference>
<dbReference type="InterPro" id="IPR009323">
    <property type="entry name" value="DUF979"/>
</dbReference>
<feature type="transmembrane region" description="Helical" evidence="1">
    <location>
        <begin position="231"/>
        <end position="248"/>
    </location>
</feature>
<feature type="transmembrane region" description="Helical" evidence="1">
    <location>
        <begin position="209"/>
        <end position="226"/>
    </location>
</feature>
<name>A0A1D8GFC7_9FIRM</name>
<protein>
    <recommendedName>
        <fullName evidence="4">Permease</fullName>
    </recommendedName>
</protein>
<sequence>MLKNSLTEILYILCGLICFFSMYTTWKDKKHPSKAPTILFWGILGFIFTFSRIGVLWGNDKIFIKDIVIGYLVLVMAVLSASKRVKYNTFQESTADFKEKMANTIKNKIFIPALALAIIAFVTAQLWTQQLGSLVALGISAVVASILSLVITKGKGSEMIEDGRRLLELVGPVSILPQLLAALGSVFAVAGVGDVIAGAIKTVIPEGNIFLGVVTYCVGMALFTVIMGNGFAAFAVITAGIGVPFVFMQGANPAIASVLALTAGYCGTLVTPMAANFNIVPTAILEIEDRKYGLIKYQAPVAAIMLMIHIILMYVWAF</sequence>
<feature type="transmembrane region" description="Helical" evidence="1">
    <location>
        <begin position="134"/>
        <end position="152"/>
    </location>
</feature>
<dbReference type="OrthoDB" id="1689651at2"/>
<proteinExistence type="predicted"/>
<feature type="transmembrane region" description="Helical" evidence="1">
    <location>
        <begin position="109"/>
        <end position="128"/>
    </location>
</feature>
<feature type="transmembrane region" description="Helical" evidence="1">
    <location>
        <begin position="297"/>
        <end position="317"/>
    </location>
</feature>
<dbReference type="AlphaFoldDB" id="A0A1D8GFC7"/>
<dbReference type="KEGG" id="gfe:Gferi_08495"/>
<dbReference type="Pfam" id="PF06166">
    <property type="entry name" value="DUF979"/>
    <property type="match status" value="1"/>
</dbReference>